<feature type="domain" description="Phosphoribulokinase/uridine kinase" evidence="1">
    <location>
        <begin position="30"/>
        <end position="152"/>
    </location>
</feature>
<gene>
    <name evidence="2" type="ORF">FFLO_04770</name>
</gene>
<sequence>MQQVICDSSTALISRRQQLKAAGESRRLLVGITGGPGSGKSELALAICREVNRVSGQEICRVVGMDGWHYSRAELDKFPDPVDAHQRRGAHDTFDAAAYHTFVERLRTSSGGDTIRAPSFSHSLKDPVADDIVIGPEHQIVLIEGLYVALDVEPWASAARLLDERWVILLHEQLAEERIWRRHVASGICNDESTARSRAVNNDIPNGRFLLSRLVDTTRVIESVEDPVLAPNSNFPISAPAPSKSIPEPAANNPALVIASPFFQHEIIDKVIRQTPGTDMKTTLALLASKVRLCEDDLASTATSSGDDKPRSIEKLLEARMAYASCLMEDVQIGKAEAEALKLLEYGKGIERQNGETEYPHRTIQVARKTQVYALDLLREIDESLGKQGRVKRWDEQKAKLLERTTRQEAPSS</sequence>
<dbReference type="PANTHER" id="PTHR10285">
    <property type="entry name" value="URIDINE KINASE"/>
    <property type="match status" value="1"/>
</dbReference>
<dbReference type="InterPro" id="IPR027417">
    <property type="entry name" value="P-loop_NTPase"/>
</dbReference>
<reference evidence="2" key="1">
    <citation type="submission" date="2020-04" db="EMBL/GenBank/DDBJ databases">
        <title>Analysis of mating type loci in Filobasidium floriforme.</title>
        <authorList>
            <person name="Nowrousian M."/>
        </authorList>
    </citation>
    <scope>NUCLEOTIDE SEQUENCE</scope>
    <source>
        <strain evidence="2">CBS 6242</strain>
    </source>
</reference>
<organism evidence="2 3">
    <name type="scientific">Filobasidium floriforme</name>
    <dbReference type="NCBI Taxonomy" id="5210"/>
    <lineage>
        <taxon>Eukaryota</taxon>
        <taxon>Fungi</taxon>
        <taxon>Dikarya</taxon>
        <taxon>Basidiomycota</taxon>
        <taxon>Agaricomycotina</taxon>
        <taxon>Tremellomycetes</taxon>
        <taxon>Filobasidiales</taxon>
        <taxon>Filobasidiaceae</taxon>
        <taxon>Filobasidium</taxon>
    </lineage>
</organism>
<accession>A0A8K0JIQ8</accession>
<dbReference type="GO" id="GO:0005524">
    <property type="term" value="F:ATP binding"/>
    <property type="evidence" value="ECO:0007669"/>
    <property type="project" value="InterPro"/>
</dbReference>
<proteinExistence type="predicted"/>
<dbReference type="Pfam" id="PF00485">
    <property type="entry name" value="PRK"/>
    <property type="match status" value="1"/>
</dbReference>
<protein>
    <recommendedName>
        <fullName evidence="1">Phosphoribulokinase/uridine kinase domain-containing protein</fullName>
    </recommendedName>
</protein>
<dbReference type="SUPFAM" id="SSF52540">
    <property type="entry name" value="P-loop containing nucleoside triphosphate hydrolases"/>
    <property type="match status" value="1"/>
</dbReference>
<name>A0A8K0JIQ8_9TREE</name>
<keyword evidence="3" id="KW-1185">Reference proteome</keyword>
<dbReference type="InterPro" id="IPR006083">
    <property type="entry name" value="PRK/URK"/>
</dbReference>
<dbReference type="AlphaFoldDB" id="A0A8K0JIQ8"/>
<comment type="caution">
    <text evidence="2">The sequence shown here is derived from an EMBL/GenBank/DDBJ whole genome shotgun (WGS) entry which is preliminary data.</text>
</comment>
<dbReference type="Proteomes" id="UP000812966">
    <property type="component" value="Unassembled WGS sequence"/>
</dbReference>
<evidence type="ECO:0000259" key="1">
    <source>
        <dbReference type="Pfam" id="PF00485"/>
    </source>
</evidence>
<dbReference type="GO" id="GO:0016301">
    <property type="term" value="F:kinase activity"/>
    <property type="evidence" value="ECO:0007669"/>
    <property type="project" value="InterPro"/>
</dbReference>
<dbReference type="EMBL" id="JABELV010000108">
    <property type="protein sequence ID" value="KAG7530791.1"/>
    <property type="molecule type" value="Genomic_DNA"/>
</dbReference>
<evidence type="ECO:0000313" key="3">
    <source>
        <dbReference type="Proteomes" id="UP000812966"/>
    </source>
</evidence>
<dbReference type="Gene3D" id="3.40.50.300">
    <property type="entry name" value="P-loop containing nucleotide triphosphate hydrolases"/>
    <property type="match status" value="2"/>
</dbReference>
<evidence type="ECO:0000313" key="2">
    <source>
        <dbReference type="EMBL" id="KAG7530791.1"/>
    </source>
</evidence>